<keyword evidence="3 10" id="KW-0812">Transmembrane</keyword>
<dbReference type="GO" id="GO:0005886">
    <property type="term" value="C:plasma membrane"/>
    <property type="evidence" value="ECO:0007669"/>
    <property type="project" value="TreeGrafter"/>
</dbReference>
<feature type="transmembrane region" description="Helical" evidence="10">
    <location>
        <begin position="143"/>
        <end position="166"/>
    </location>
</feature>
<dbReference type="PANTHER" id="PTHR26450">
    <property type="entry name" value="OLFACTORY RECEPTOR 56B1-RELATED"/>
    <property type="match status" value="1"/>
</dbReference>
<name>A0A6P9D9Q7_PANGU</name>
<feature type="transmembrane region" description="Helical" evidence="10">
    <location>
        <begin position="25"/>
        <end position="52"/>
    </location>
</feature>
<keyword evidence="4" id="KW-0552">Olfaction</keyword>
<dbReference type="PRINTS" id="PR00237">
    <property type="entry name" value="GPCRRHODOPSN"/>
</dbReference>
<dbReference type="KEGG" id="pgut:117676475"/>
<sequence>MASATLTNVSTAVFALGGFPGLETAYGWIGITIFCVYLVAVLGNCSILYIIWSEPSLHRPMYQFLAMLAATDLCLCVITMPTVLGVLWFRLRQIGSQACIAQAFFLHSFSLMEPAVLFAMAMDRFVAIRYPLRYSELLTTTRVMQIGLALFLRSTVSLLPAFYFLAKFPYCKDPTLSHSYCLHQDLIRWACSDTTFNNWYVLILIFLSMGSDLLFILLSYGLILKAVLDMVSSGGSPLKALSTCVSHLCAVLVFCVPALGLSIIHRFGQHAPPFVYVLMGNVYILFPPFMNPIIYSLKTKEISGRLLQMLRNLWKM</sequence>
<dbReference type="RefSeq" id="XP_034291849.1">
    <property type="nucleotide sequence ID" value="XM_034435958.1"/>
</dbReference>
<feature type="transmembrane region" description="Helical" evidence="10">
    <location>
        <begin position="274"/>
        <end position="297"/>
    </location>
</feature>
<dbReference type="FunFam" id="1.20.1070.10:FF:000002">
    <property type="entry name" value="Olfactory receptor"/>
    <property type="match status" value="1"/>
</dbReference>
<proteinExistence type="predicted"/>
<dbReference type="PROSITE" id="PS50262">
    <property type="entry name" value="G_PROTEIN_RECEP_F1_2"/>
    <property type="match status" value="1"/>
</dbReference>
<evidence type="ECO:0000256" key="6">
    <source>
        <dbReference type="ARBA" id="ARBA00023040"/>
    </source>
</evidence>
<keyword evidence="6" id="KW-0297">G-protein coupled receptor</keyword>
<keyword evidence="2" id="KW-0716">Sensory transduction</keyword>
<evidence type="ECO:0000256" key="3">
    <source>
        <dbReference type="ARBA" id="ARBA00022692"/>
    </source>
</evidence>
<dbReference type="InParanoid" id="A0A6P9D9Q7"/>
<feature type="domain" description="G-protein coupled receptors family 1 profile" evidence="11">
    <location>
        <begin position="43"/>
        <end position="295"/>
    </location>
</feature>
<dbReference type="GO" id="GO:0004984">
    <property type="term" value="F:olfactory receptor activity"/>
    <property type="evidence" value="ECO:0007669"/>
    <property type="project" value="InterPro"/>
</dbReference>
<dbReference type="OMA" id="HLLKFDY"/>
<dbReference type="Gene3D" id="1.20.1070.10">
    <property type="entry name" value="Rhodopsin 7-helix transmembrane proteins"/>
    <property type="match status" value="1"/>
</dbReference>
<evidence type="ECO:0000256" key="9">
    <source>
        <dbReference type="ARBA" id="ARBA00023224"/>
    </source>
</evidence>
<reference evidence="13" key="1">
    <citation type="submission" date="2025-08" db="UniProtKB">
        <authorList>
            <consortium name="RefSeq"/>
        </authorList>
    </citation>
    <scope>IDENTIFICATION</scope>
    <source>
        <tissue evidence="13">Blood</tissue>
    </source>
</reference>
<dbReference type="GO" id="GO:0071396">
    <property type="term" value="P:cellular response to lipid"/>
    <property type="evidence" value="ECO:0007669"/>
    <property type="project" value="UniProtKB-ARBA"/>
</dbReference>
<evidence type="ECO:0000313" key="12">
    <source>
        <dbReference type="Proteomes" id="UP001652622"/>
    </source>
</evidence>
<evidence type="ECO:0000256" key="5">
    <source>
        <dbReference type="ARBA" id="ARBA00022989"/>
    </source>
</evidence>
<evidence type="ECO:0000259" key="11">
    <source>
        <dbReference type="PROSITE" id="PS50262"/>
    </source>
</evidence>
<dbReference type="GO" id="GO:0004930">
    <property type="term" value="F:G protein-coupled receptor activity"/>
    <property type="evidence" value="ECO:0007669"/>
    <property type="project" value="UniProtKB-KW"/>
</dbReference>
<dbReference type="InterPro" id="IPR000725">
    <property type="entry name" value="Olfact_rcpt"/>
</dbReference>
<organism evidence="12 13">
    <name type="scientific">Pantherophis guttatus</name>
    <name type="common">Corn snake</name>
    <name type="synonym">Elaphe guttata</name>
    <dbReference type="NCBI Taxonomy" id="94885"/>
    <lineage>
        <taxon>Eukaryota</taxon>
        <taxon>Metazoa</taxon>
        <taxon>Chordata</taxon>
        <taxon>Craniata</taxon>
        <taxon>Vertebrata</taxon>
        <taxon>Euteleostomi</taxon>
        <taxon>Lepidosauria</taxon>
        <taxon>Squamata</taxon>
        <taxon>Bifurcata</taxon>
        <taxon>Unidentata</taxon>
        <taxon>Episquamata</taxon>
        <taxon>Toxicofera</taxon>
        <taxon>Serpentes</taxon>
        <taxon>Colubroidea</taxon>
        <taxon>Colubridae</taxon>
        <taxon>Colubrinae</taxon>
        <taxon>Pantherophis</taxon>
    </lineage>
</organism>
<feature type="transmembrane region" description="Helical" evidence="10">
    <location>
        <begin position="100"/>
        <end position="122"/>
    </location>
</feature>
<dbReference type="GeneID" id="117676475"/>
<keyword evidence="9" id="KW-0807">Transducer</keyword>
<dbReference type="Pfam" id="PF13853">
    <property type="entry name" value="7tm_4"/>
    <property type="match status" value="1"/>
</dbReference>
<evidence type="ECO:0000256" key="10">
    <source>
        <dbReference type="SAM" id="Phobius"/>
    </source>
</evidence>
<feature type="transmembrane region" description="Helical" evidence="10">
    <location>
        <begin position="199"/>
        <end position="223"/>
    </location>
</feature>
<dbReference type="Proteomes" id="UP001652622">
    <property type="component" value="Unplaced"/>
</dbReference>
<protein>
    <submittedName>
        <fullName evidence="13">Olfactory receptor 51G2-like</fullName>
    </submittedName>
</protein>
<dbReference type="PRINTS" id="PR00245">
    <property type="entry name" value="OLFACTORYR"/>
</dbReference>
<dbReference type="InterPro" id="IPR000276">
    <property type="entry name" value="GPCR_Rhodpsn"/>
</dbReference>
<accession>A0A6P9D9Q7</accession>
<gene>
    <name evidence="13" type="primary">LOC117676475</name>
</gene>
<keyword evidence="5 10" id="KW-1133">Transmembrane helix</keyword>
<feature type="transmembrane region" description="Helical" evidence="10">
    <location>
        <begin position="244"/>
        <end position="268"/>
    </location>
</feature>
<dbReference type="CDD" id="cd15222">
    <property type="entry name" value="7tmA_OR51-like"/>
    <property type="match status" value="1"/>
</dbReference>
<comment type="subcellular location">
    <subcellularLocation>
        <location evidence="1">Membrane</location>
        <topology evidence="1">Multi-pass membrane protein</topology>
    </subcellularLocation>
</comment>
<dbReference type="InterPro" id="IPR050402">
    <property type="entry name" value="OR51/52/56-like"/>
</dbReference>
<keyword evidence="12" id="KW-1185">Reference proteome</keyword>
<evidence type="ECO:0000256" key="7">
    <source>
        <dbReference type="ARBA" id="ARBA00023136"/>
    </source>
</evidence>
<dbReference type="SUPFAM" id="SSF81321">
    <property type="entry name" value="Family A G protein-coupled receptor-like"/>
    <property type="match status" value="1"/>
</dbReference>
<evidence type="ECO:0000256" key="4">
    <source>
        <dbReference type="ARBA" id="ARBA00022725"/>
    </source>
</evidence>
<evidence type="ECO:0000256" key="2">
    <source>
        <dbReference type="ARBA" id="ARBA00022606"/>
    </source>
</evidence>
<dbReference type="InterPro" id="IPR017452">
    <property type="entry name" value="GPCR_Rhodpsn_7TM"/>
</dbReference>
<dbReference type="PANTHER" id="PTHR26450:SF76">
    <property type="entry name" value="OLFACTORY RECEPTOR 51B5"/>
    <property type="match status" value="1"/>
</dbReference>
<keyword evidence="7 10" id="KW-0472">Membrane</keyword>
<dbReference type="AlphaFoldDB" id="A0A6P9D9Q7"/>
<keyword evidence="8" id="KW-0675">Receptor</keyword>
<evidence type="ECO:0000313" key="13">
    <source>
        <dbReference type="RefSeq" id="XP_034291849.1"/>
    </source>
</evidence>
<feature type="transmembrane region" description="Helical" evidence="10">
    <location>
        <begin position="64"/>
        <end position="88"/>
    </location>
</feature>
<evidence type="ECO:0000256" key="1">
    <source>
        <dbReference type="ARBA" id="ARBA00004141"/>
    </source>
</evidence>
<evidence type="ECO:0000256" key="8">
    <source>
        <dbReference type="ARBA" id="ARBA00023170"/>
    </source>
</evidence>